<protein>
    <submittedName>
        <fullName evidence="1">Uncharacterized protein</fullName>
    </submittedName>
</protein>
<dbReference type="EMBL" id="UINC01000925">
    <property type="protein sequence ID" value="SUZ63789.1"/>
    <property type="molecule type" value="Genomic_DNA"/>
</dbReference>
<organism evidence="1">
    <name type="scientific">marine metagenome</name>
    <dbReference type="NCBI Taxonomy" id="408172"/>
    <lineage>
        <taxon>unclassified sequences</taxon>
        <taxon>metagenomes</taxon>
        <taxon>ecological metagenomes</taxon>
    </lineage>
</organism>
<gene>
    <name evidence="1" type="ORF">METZ01_LOCUS16643</name>
</gene>
<reference evidence="1" key="1">
    <citation type="submission" date="2018-05" db="EMBL/GenBank/DDBJ databases">
        <authorList>
            <person name="Lanie J.A."/>
            <person name="Ng W.-L."/>
            <person name="Kazmierczak K.M."/>
            <person name="Andrzejewski T.M."/>
            <person name="Davidsen T.M."/>
            <person name="Wayne K.J."/>
            <person name="Tettelin H."/>
            <person name="Glass J.I."/>
            <person name="Rusch D."/>
            <person name="Podicherti R."/>
            <person name="Tsui H.-C.T."/>
            <person name="Winkler M.E."/>
        </authorList>
    </citation>
    <scope>NUCLEOTIDE SEQUENCE</scope>
</reference>
<proteinExistence type="predicted"/>
<accession>A0A381PC73</accession>
<evidence type="ECO:0000313" key="1">
    <source>
        <dbReference type="EMBL" id="SUZ63789.1"/>
    </source>
</evidence>
<sequence>MELQRLSVKLLAEETNINATEFVPVFHSWIRNKKLKGHLMIDVADYNHVPEGPGTLLVTHEGNFSTALADGKLALLYQRKRFQEGTISARLNTALKAVLKAAEFLEQEEEFKGRLSFEQKRFWVISNDRLNLPNTDQSFEQLRPALAEIAEEFFSHDHFSLSRHGERKEPLSILVESNVLN</sequence>
<name>A0A381PC73_9ZZZZ</name>
<dbReference type="AlphaFoldDB" id="A0A381PC73"/>